<evidence type="ECO:0000259" key="2">
    <source>
        <dbReference type="PROSITE" id="PS50405"/>
    </source>
</evidence>
<keyword evidence="4" id="KW-1185">Reference proteome</keyword>
<feature type="domain" description="GST N-terminal" evidence="1">
    <location>
        <begin position="1"/>
        <end position="79"/>
    </location>
</feature>
<protein>
    <submittedName>
        <fullName evidence="3">Glutathione S-transferase</fullName>
    </submittedName>
</protein>
<accession>A0A2N7W1N4</accession>
<dbReference type="EMBL" id="PNYA01000002">
    <property type="protein sequence ID" value="PMS23324.1"/>
    <property type="molecule type" value="Genomic_DNA"/>
</dbReference>
<dbReference type="SFLD" id="SFLDG00358">
    <property type="entry name" value="Main_(cytGST)"/>
    <property type="match status" value="1"/>
</dbReference>
<dbReference type="PANTHER" id="PTHR43968:SF6">
    <property type="entry name" value="GLUTATHIONE S-TRANSFERASE OMEGA"/>
    <property type="match status" value="1"/>
</dbReference>
<dbReference type="InterPro" id="IPR010987">
    <property type="entry name" value="Glutathione-S-Trfase_C-like"/>
</dbReference>
<dbReference type="Gene3D" id="3.40.30.10">
    <property type="entry name" value="Glutaredoxin"/>
    <property type="match status" value="1"/>
</dbReference>
<dbReference type="AlphaFoldDB" id="A0A2N7W1N4"/>
<dbReference type="Pfam" id="PF13409">
    <property type="entry name" value="GST_N_2"/>
    <property type="match status" value="1"/>
</dbReference>
<dbReference type="CDD" id="cd03205">
    <property type="entry name" value="GST_C_6"/>
    <property type="match status" value="1"/>
</dbReference>
<dbReference type="SUPFAM" id="SSF47616">
    <property type="entry name" value="GST C-terminal domain-like"/>
    <property type="match status" value="1"/>
</dbReference>
<gene>
    <name evidence="3" type="ORF">C0Z18_02915</name>
</gene>
<evidence type="ECO:0000259" key="1">
    <source>
        <dbReference type="PROSITE" id="PS50404"/>
    </source>
</evidence>
<evidence type="ECO:0000313" key="3">
    <source>
        <dbReference type="EMBL" id="PMS23324.1"/>
    </source>
</evidence>
<comment type="caution">
    <text evidence="3">The sequence shown here is derived from an EMBL/GenBank/DDBJ whole genome shotgun (WGS) entry which is preliminary data.</text>
</comment>
<dbReference type="SUPFAM" id="SSF52833">
    <property type="entry name" value="Thioredoxin-like"/>
    <property type="match status" value="1"/>
</dbReference>
<feature type="domain" description="GST C-terminal" evidence="2">
    <location>
        <begin position="84"/>
        <end position="207"/>
    </location>
</feature>
<dbReference type="Gene3D" id="1.20.1050.10">
    <property type="match status" value="1"/>
</dbReference>
<dbReference type="SFLD" id="SFLDS00019">
    <property type="entry name" value="Glutathione_Transferase_(cytos"/>
    <property type="match status" value="1"/>
</dbReference>
<proteinExistence type="predicted"/>
<dbReference type="InterPro" id="IPR050983">
    <property type="entry name" value="GST_Omega/HSP26"/>
</dbReference>
<dbReference type="Pfam" id="PF13410">
    <property type="entry name" value="GST_C_2"/>
    <property type="match status" value="1"/>
</dbReference>
<dbReference type="Proteomes" id="UP000235616">
    <property type="component" value="Unassembled WGS sequence"/>
</dbReference>
<dbReference type="CDD" id="cd03049">
    <property type="entry name" value="GST_N_3"/>
    <property type="match status" value="1"/>
</dbReference>
<dbReference type="InterPro" id="IPR040079">
    <property type="entry name" value="Glutathione_S-Trfase"/>
</dbReference>
<name>A0A2N7W1N4_9BURK</name>
<dbReference type="PROSITE" id="PS50405">
    <property type="entry name" value="GST_CTER"/>
    <property type="match status" value="1"/>
</dbReference>
<dbReference type="InterPro" id="IPR036249">
    <property type="entry name" value="Thioredoxin-like_sf"/>
</dbReference>
<evidence type="ECO:0000313" key="4">
    <source>
        <dbReference type="Proteomes" id="UP000235616"/>
    </source>
</evidence>
<keyword evidence="3" id="KW-0808">Transferase</keyword>
<sequence>MMKLIGSLASPFVRKARIVLAEKKIDYQFVLEDVWSPDTTIHTFNPIGKVPCLVMEDGEAVFDSRVICEYVDTLSPVGKLIPQSGRERVEVRCWEALADGMLDAAVLIRLEGTQREASQRNDGWLARQRRKIEEGLVAMSQGLAGKPWCANNHYSLADVAVGCALGYLDFRMPELNWREKYPNLEKHFAKLSQRQSFIDTHPESQPA</sequence>
<reference evidence="3 4" key="1">
    <citation type="submission" date="2018-01" db="EMBL/GenBank/DDBJ databases">
        <title>Whole genome analyses suggest that Burkholderia sensu lato contains two further novel genera in the rhizoxinica-symbiotica group Mycetohabitans gen. nov., and Trinickia gen. nov.: implications for the evolution of diazotrophy and nodulation in the Burkholderiaceae.</title>
        <authorList>
            <person name="Estrada-de los Santos P."/>
            <person name="Palmer M."/>
            <person name="Chavez-Ramirez B."/>
            <person name="Beukes C."/>
            <person name="Steenkamp E.T."/>
            <person name="Hirsch A.M."/>
            <person name="Manyaka P."/>
            <person name="Maluk M."/>
            <person name="Lafos M."/>
            <person name="Crook M."/>
            <person name="Gross E."/>
            <person name="Simon M.F."/>
            <person name="Bueno dos Reis Junior F."/>
            <person name="Poole P.S."/>
            <person name="Venter S.N."/>
            <person name="James E.K."/>
        </authorList>
    </citation>
    <scope>NUCLEOTIDE SEQUENCE [LARGE SCALE GENOMIC DNA]</scope>
    <source>
        <strain evidence="3 4">GIMN1.004</strain>
    </source>
</reference>
<dbReference type="PANTHER" id="PTHR43968">
    <property type="match status" value="1"/>
</dbReference>
<dbReference type="GO" id="GO:0016740">
    <property type="term" value="F:transferase activity"/>
    <property type="evidence" value="ECO:0007669"/>
    <property type="project" value="UniProtKB-KW"/>
</dbReference>
<dbReference type="RefSeq" id="WP_102644014.1">
    <property type="nucleotide sequence ID" value="NZ_PNYA01000002.1"/>
</dbReference>
<organism evidence="3 4">
    <name type="scientific">Trinickia dabaoshanensis</name>
    <dbReference type="NCBI Taxonomy" id="564714"/>
    <lineage>
        <taxon>Bacteria</taxon>
        <taxon>Pseudomonadati</taxon>
        <taxon>Pseudomonadota</taxon>
        <taxon>Betaproteobacteria</taxon>
        <taxon>Burkholderiales</taxon>
        <taxon>Burkholderiaceae</taxon>
        <taxon>Trinickia</taxon>
    </lineage>
</organism>
<dbReference type="PROSITE" id="PS50404">
    <property type="entry name" value="GST_NTER"/>
    <property type="match status" value="1"/>
</dbReference>
<dbReference type="GO" id="GO:0005737">
    <property type="term" value="C:cytoplasm"/>
    <property type="evidence" value="ECO:0007669"/>
    <property type="project" value="TreeGrafter"/>
</dbReference>
<dbReference type="InterPro" id="IPR004045">
    <property type="entry name" value="Glutathione_S-Trfase_N"/>
</dbReference>
<dbReference type="InterPro" id="IPR036282">
    <property type="entry name" value="Glutathione-S-Trfase_C_sf"/>
</dbReference>
<dbReference type="OrthoDB" id="8634103at2"/>